<protein>
    <recommendedName>
        <fullName evidence="3">Peptide hydrolase</fullName>
        <ecNumber evidence="3">3.4.-.-</ecNumber>
    </recommendedName>
</protein>
<dbReference type="PANTHER" id="PTHR12283">
    <property type="entry name" value="GLUTAMINYL-PEPTIDE CYCLOTRANSFERASE"/>
    <property type="match status" value="1"/>
</dbReference>
<evidence type="ECO:0000256" key="1">
    <source>
        <dbReference type="ARBA" id="ARBA00022679"/>
    </source>
</evidence>
<keyword evidence="2" id="KW-0012">Acyltransferase</keyword>
<dbReference type="PANTHER" id="PTHR12283:SF6">
    <property type="entry name" value="GLUTAMINYL-PEPTIDE CYCLOTRANSFERASE-RELATED"/>
    <property type="match status" value="1"/>
</dbReference>
<sequence>MTSKLTTLLFSLINLTSAYTPLSDASLSLIPSGSSDFDPLSGALLSPILIPRVPGTPGSETAQHHFVNFFRTHLPDWTVQWHNSTATTPATGNKQVPFRNLIFRRDPPWATEGDVARLTLVAHYDSLYKPEGFIGAIDSAVPCALLLHVARSVEEALRRKWVGMGEGDGLGEEVGVQVVLLDGEEAWVTWTDEDSLYGARKGCWDGILTSNRALAESWAGEGNGAGTFSTQMESISLFVLLDLLGSANPTIPSYFAKTHWAYEHMATAERRLRKLGLLETKEAKPFLPDLQKKSYQFTMGYVLDDHVPFMERGVDVLHVIPTPFPPVWHTMDDDGAHLDISTIRDWAKIVTTFVAEWMDLDGLLPPLASAEKPNKGGHEKEEL</sequence>
<evidence type="ECO:0000313" key="5">
    <source>
        <dbReference type="EMBL" id="KAK0631872.1"/>
    </source>
</evidence>
<dbReference type="EC" id="3.4.-.-" evidence="3"/>
<keyword evidence="3" id="KW-0732">Signal</keyword>
<dbReference type="EMBL" id="JAULSU010000001">
    <property type="protein sequence ID" value="KAK0631872.1"/>
    <property type="molecule type" value="Genomic_DNA"/>
</dbReference>
<keyword evidence="3" id="KW-0645">Protease</keyword>
<feature type="domain" description="Peptidase M28" evidence="4">
    <location>
        <begin position="117"/>
        <end position="353"/>
    </location>
</feature>
<accession>A0AA39XEE6</accession>
<dbReference type="AlphaFoldDB" id="A0AA39XEE6"/>
<keyword evidence="3" id="KW-0378">Hydrolase</keyword>
<evidence type="ECO:0000313" key="6">
    <source>
        <dbReference type="Proteomes" id="UP001175000"/>
    </source>
</evidence>
<dbReference type="InterPro" id="IPR037457">
    <property type="entry name" value="M28_QC"/>
</dbReference>
<keyword evidence="3" id="KW-0862">Zinc</keyword>
<dbReference type="InterPro" id="IPR040234">
    <property type="entry name" value="QC/QCL"/>
</dbReference>
<dbReference type="InterPro" id="IPR007484">
    <property type="entry name" value="Peptidase_M28"/>
</dbReference>
<dbReference type="Pfam" id="PF04389">
    <property type="entry name" value="Peptidase_M28"/>
    <property type="match status" value="1"/>
</dbReference>
<dbReference type="GO" id="GO:0006508">
    <property type="term" value="P:proteolysis"/>
    <property type="evidence" value="ECO:0007669"/>
    <property type="project" value="UniProtKB-KW"/>
</dbReference>
<proteinExistence type="inferred from homology"/>
<keyword evidence="3" id="KW-0479">Metal-binding</keyword>
<dbReference type="CDD" id="cd03880">
    <property type="entry name" value="M28_QC_like"/>
    <property type="match status" value="1"/>
</dbReference>
<dbReference type="GO" id="GO:0008233">
    <property type="term" value="F:peptidase activity"/>
    <property type="evidence" value="ECO:0007669"/>
    <property type="project" value="UniProtKB-KW"/>
</dbReference>
<organism evidence="5 6">
    <name type="scientific">Immersiella caudata</name>
    <dbReference type="NCBI Taxonomy" id="314043"/>
    <lineage>
        <taxon>Eukaryota</taxon>
        <taxon>Fungi</taxon>
        <taxon>Dikarya</taxon>
        <taxon>Ascomycota</taxon>
        <taxon>Pezizomycotina</taxon>
        <taxon>Sordariomycetes</taxon>
        <taxon>Sordariomycetidae</taxon>
        <taxon>Sordariales</taxon>
        <taxon>Lasiosphaeriaceae</taxon>
        <taxon>Immersiella</taxon>
    </lineage>
</organism>
<evidence type="ECO:0000259" key="4">
    <source>
        <dbReference type="Pfam" id="PF04389"/>
    </source>
</evidence>
<feature type="signal peptide" evidence="3">
    <location>
        <begin position="1"/>
        <end position="18"/>
    </location>
</feature>
<feature type="chain" id="PRO_5041486134" description="Peptide hydrolase" evidence="3">
    <location>
        <begin position="19"/>
        <end position="383"/>
    </location>
</feature>
<dbReference type="SUPFAM" id="SSF53187">
    <property type="entry name" value="Zn-dependent exopeptidases"/>
    <property type="match status" value="1"/>
</dbReference>
<dbReference type="Gene3D" id="3.40.630.10">
    <property type="entry name" value="Zn peptidases"/>
    <property type="match status" value="1"/>
</dbReference>
<keyword evidence="6" id="KW-1185">Reference proteome</keyword>
<dbReference type="Proteomes" id="UP001175000">
    <property type="component" value="Unassembled WGS sequence"/>
</dbReference>
<comment type="caution">
    <text evidence="5">The sequence shown here is derived from an EMBL/GenBank/DDBJ whole genome shotgun (WGS) entry which is preliminary data.</text>
</comment>
<comment type="similarity">
    <text evidence="3">Belongs to the peptidase M28 family.</text>
</comment>
<reference evidence="5" key="1">
    <citation type="submission" date="2023-06" db="EMBL/GenBank/DDBJ databases">
        <title>Genome-scale phylogeny and comparative genomics of the fungal order Sordariales.</title>
        <authorList>
            <consortium name="Lawrence Berkeley National Laboratory"/>
            <person name="Hensen N."/>
            <person name="Bonometti L."/>
            <person name="Westerberg I."/>
            <person name="Brannstrom I.O."/>
            <person name="Guillou S."/>
            <person name="Cros-Aarteil S."/>
            <person name="Calhoun S."/>
            <person name="Haridas S."/>
            <person name="Kuo A."/>
            <person name="Mondo S."/>
            <person name="Pangilinan J."/>
            <person name="Riley R."/>
            <person name="Labutti K."/>
            <person name="Andreopoulos B."/>
            <person name="Lipzen A."/>
            <person name="Chen C."/>
            <person name="Yanf M."/>
            <person name="Daum C."/>
            <person name="Ng V."/>
            <person name="Clum A."/>
            <person name="Steindorff A."/>
            <person name="Ohm R."/>
            <person name="Martin F."/>
            <person name="Silar P."/>
            <person name="Natvig D."/>
            <person name="Lalanne C."/>
            <person name="Gautier V."/>
            <person name="Ament-Velasquez S.L."/>
            <person name="Kruys A."/>
            <person name="Hutchinson M.I."/>
            <person name="Powell A.J."/>
            <person name="Barry K."/>
            <person name="Miller A.N."/>
            <person name="Grigoriev I.V."/>
            <person name="Debuchy R."/>
            <person name="Gladieux P."/>
            <person name="Thoren M.H."/>
            <person name="Johannesson H."/>
        </authorList>
    </citation>
    <scope>NUCLEOTIDE SEQUENCE</scope>
    <source>
        <strain evidence="5">CBS 606.72</strain>
    </source>
</reference>
<name>A0AA39XEE6_9PEZI</name>
<gene>
    <name evidence="5" type="ORF">B0T14DRAFT_419219</name>
</gene>
<evidence type="ECO:0000256" key="3">
    <source>
        <dbReference type="RuleBase" id="RU361240"/>
    </source>
</evidence>
<evidence type="ECO:0000256" key="2">
    <source>
        <dbReference type="ARBA" id="ARBA00023315"/>
    </source>
</evidence>
<dbReference type="GO" id="GO:0008270">
    <property type="term" value="F:zinc ion binding"/>
    <property type="evidence" value="ECO:0007669"/>
    <property type="project" value="TreeGrafter"/>
</dbReference>
<keyword evidence="1" id="KW-0808">Transferase</keyword>
<dbReference type="GO" id="GO:0016603">
    <property type="term" value="F:glutaminyl-peptide cyclotransferase activity"/>
    <property type="evidence" value="ECO:0007669"/>
    <property type="project" value="InterPro"/>
</dbReference>